<dbReference type="EMBL" id="LCEJ01000056">
    <property type="protein sequence ID" value="KKS69352.1"/>
    <property type="molecule type" value="Genomic_DNA"/>
</dbReference>
<reference evidence="1 2" key="1">
    <citation type="journal article" date="2015" name="Nature">
        <title>rRNA introns, odd ribosomes, and small enigmatic genomes across a large radiation of phyla.</title>
        <authorList>
            <person name="Brown C.T."/>
            <person name="Hug L.A."/>
            <person name="Thomas B.C."/>
            <person name="Sharon I."/>
            <person name="Castelle C.J."/>
            <person name="Singh A."/>
            <person name="Wilkins M.J."/>
            <person name="Williams K.H."/>
            <person name="Banfield J.F."/>
        </authorList>
    </citation>
    <scope>NUCLEOTIDE SEQUENCE [LARGE SCALE GENOMIC DNA]</scope>
</reference>
<proteinExistence type="predicted"/>
<protein>
    <submittedName>
        <fullName evidence="1">Uncharacterized protein</fullName>
    </submittedName>
</protein>
<gene>
    <name evidence="1" type="ORF">UV41_C0056G0003</name>
</gene>
<dbReference type="Proteomes" id="UP000034785">
    <property type="component" value="Unassembled WGS sequence"/>
</dbReference>
<evidence type="ECO:0000313" key="1">
    <source>
        <dbReference type="EMBL" id="KKS69352.1"/>
    </source>
</evidence>
<dbReference type="AlphaFoldDB" id="A0A0G1B7V8"/>
<evidence type="ECO:0000313" key="2">
    <source>
        <dbReference type="Proteomes" id="UP000034785"/>
    </source>
</evidence>
<comment type="caution">
    <text evidence="1">The sequence shown here is derived from an EMBL/GenBank/DDBJ whole genome shotgun (WGS) entry which is preliminary data.</text>
</comment>
<sequence>MKSERLINIFKDVGLRTNGLLVRIGRALPDIPDCTLYVYTGNDRPPMATKTPSLYSLLQGGSLSERDSLRHARAWESLGKALVERAEQERING</sequence>
<organism evidence="1 2">
    <name type="scientific">Candidatus Daviesbacteria bacterium GW2011_GWA2_42_7</name>
    <dbReference type="NCBI Taxonomy" id="1618425"/>
    <lineage>
        <taxon>Bacteria</taxon>
        <taxon>Candidatus Daviesiibacteriota</taxon>
    </lineage>
</organism>
<accession>A0A0G1B7V8</accession>
<name>A0A0G1B7V8_9BACT</name>